<proteinExistence type="predicted"/>
<evidence type="ECO:0000313" key="1">
    <source>
        <dbReference type="EMBL" id="EDL79263.1"/>
    </source>
</evidence>
<sequence>MGTFCSGYPKGEHSPKAASLSAVPQTLAPTCQDLALWKCLLKAVERTLPTRNSAVRTSPPSFRE</sequence>
<dbReference type="AlphaFoldDB" id="A6HML2"/>
<dbReference type="EMBL" id="CH473949">
    <property type="protein sequence ID" value="EDL79263.1"/>
    <property type="molecule type" value="Genomic_DNA"/>
</dbReference>
<protein>
    <submittedName>
        <fullName evidence="1">RCG27143</fullName>
    </submittedName>
</protein>
<name>A6HML2_RAT</name>
<gene>
    <name evidence="1" type="ORF">rCG_27143</name>
</gene>
<organism evidence="1 2">
    <name type="scientific">Rattus norvegicus</name>
    <name type="common">Rat</name>
    <dbReference type="NCBI Taxonomy" id="10116"/>
    <lineage>
        <taxon>Eukaryota</taxon>
        <taxon>Metazoa</taxon>
        <taxon>Chordata</taxon>
        <taxon>Craniata</taxon>
        <taxon>Vertebrata</taxon>
        <taxon>Euteleostomi</taxon>
        <taxon>Mammalia</taxon>
        <taxon>Eutheria</taxon>
        <taxon>Euarchontoglires</taxon>
        <taxon>Glires</taxon>
        <taxon>Rodentia</taxon>
        <taxon>Myomorpha</taxon>
        <taxon>Muroidea</taxon>
        <taxon>Muridae</taxon>
        <taxon>Murinae</taxon>
        <taxon>Rattus</taxon>
    </lineage>
</organism>
<reference evidence="2" key="1">
    <citation type="submission" date="2005-09" db="EMBL/GenBank/DDBJ databases">
        <authorList>
            <person name="Mural R.J."/>
            <person name="Li P.W."/>
            <person name="Adams M.D."/>
            <person name="Amanatides P.G."/>
            <person name="Baden-Tillson H."/>
            <person name="Barnstead M."/>
            <person name="Chin S.H."/>
            <person name="Dew I."/>
            <person name="Evans C.A."/>
            <person name="Ferriera S."/>
            <person name="Flanigan M."/>
            <person name="Fosler C."/>
            <person name="Glodek A."/>
            <person name="Gu Z."/>
            <person name="Holt R.A."/>
            <person name="Jennings D."/>
            <person name="Kraft C.L."/>
            <person name="Lu F."/>
            <person name="Nguyen T."/>
            <person name="Nusskern D.R."/>
            <person name="Pfannkoch C.M."/>
            <person name="Sitter C."/>
            <person name="Sutton G.G."/>
            <person name="Venter J.C."/>
            <person name="Wang Z."/>
            <person name="Woodage T."/>
            <person name="Zheng X.H."/>
            <person name="Zhong F."/>
        </authorList>
    </citation>
    <scope>NUCLEOTIDE SEQUENCE [LARGE SCALE GENOMIC DNA]</scope>
    <source>
        <strain>BN</strain>
        <strain evidence="2">Sprague-Dawley</strain>
    </source>
</reference>
<evidence type="ECO:0000313" key="2">
    <source>
        <dbReference type="Proteomes" id="UP000234681"/>
    </source>
</evidence>
<accession>A6HML2</accession>
<dbReference type="Proteomes" id="UP000234681">
    <property type="component" value="Chromosome 3"/>
</dbReference>